<evidence type="ECO:0000313" key="3">
    <source>
        <dbReference type="Proteomes" id="UP001140560"/>
    </source>
</evidence>
<dbReference type="AlphaFoldDB" id="A0A9W8Y369"/>
<proteinExistence type="predicted"/>
<reference evidence="2" key="1">
    <citation type="submission" date="2022-10" db="EMBL/GenBank/DDBJ databases">
        <title>Tapping the CABI collections for fungal endophytes: first genome assemblies for Collariella, Neodidymelliopsis, Ascochyta clinopodiicola, Didymella pomorum, Didymosphaeria variabile, Neocosmospora piperis and Neocucurbitaria cava.</title>
        <authorList>
            <person name="Hill R."/>
        </authorList>
    </citation>
    <scope>NUCLEOTIDE SEQUENCE</scope>
    <source>
        <strain evidence="2">IMI 356814</strain>
    </source>
</reference>
<evidence type="ECO:0000259" key="1">
    <source>
        <dbReference type="PROSITE" id="PS50011"/>
    </source>
</evidence>
<evidence type="ECO:0000313" key="2">
    <source>
        <dbReference type="EMBL" id="KAJ4364718.1"/>
    </source>
</evidence>
<dbReference type="InterPro" id="IPR000719">
    <property type="entry name" value="Prot_kinase_dom"/>
</dbReference>
<dbReference type="Proteomes" id="UP001140560">
    <property type="component" value="Unassembled WGS sequence"/>
</dbReference>
<comment type="caution">
    <text evidence="2">The sequence shown here is derived from an EMBL/GenBank/DDBJ whole genome shotgun (WGS) entry which is preliminary data.</text>
</comment>
<dbReference type="PANTHER" id="PTHR24359">
    <property type="entry name" value="SERINE/THREONINE-PROTEIN KINASE SBK1"/>
    <property type="match status" value="1"/>
</dbReference>
<dbReference type="GO" id="GO:0004674">
    <property type="term" value="F:protein serine/threonine kinase activity"/>
    <property type="evidence" value="ECO:0007669"/>
    <property type="project" value="TreeGrafter"/>
</dbReference>
<gene>
    <name evidence="2" type="ORF">N0V83_009315</name>
</gene>
<feature type="domain" description="Protein kinase" evidence="1">
    <location>
        <begin position="1"/>
        <end position="266"/>
    </location>
</feature>
<dbReference type="Gene3D" id="3.30.200.20">
    <property type="entry name" value="Phosphorylase Kinase, domain 1"/>
    <property type="match status" value="1"/>
</dbReference>
<dbReference type="CDD" id="cd00180">
    <property type="entry name" value="PKc"/>
    <property type="match status" value="1"/>
</dbReference>
<sequence>MYSGDDVYFAIKQLQKNDDTSSPPAHESVQEVQAYKRLNQVQDPHLIRLLATFTHRDHLHLIFPYATGDLHNFWYDQFPTSMKPRRDHRFVRWMSRQIVGLAQALEKIHHCHVQRVVHPNGSIDAAKTHGRHGDLKPENILWFQHESDGSEYGSFGVLKISDFGTAEFHSPISLSGETAGVGITPTYKAPEFDMNRISPKYDIWSFGCILLQFVVWYLHGWDGVEDFSEKRMNESNRYDHLDDFFNFYDTDTGKLVTRAKESVRQV</sequence>
<protein>
    <recommendedName>
        <fullName evidence="1">Protein kinase domain-containing protein</fullName>
    </recommendedName>
</protein>
<dbReference type="InterPro" id="IPR011009">
    <property type="entry name" value="Kinase-like_dom_sf"/>
</dbReference>
<organism evidence="2 3">
    <name type="scientific">Neocucurbitaria cava</name>
    <dbReference type="NCBI Taxonomy" id="798079"/>
    <lineage>
        <taxon>Eukaryota</taxon>
        <taxon>Fungi</taxon>
        <taxon>Dikarya</taxon>
        <taxon>Ascomycota</taxon>
        <taxon>Pezizomycotina</taxon>
        <taxon>Dothideomycetes</taxon>
        <taxon>Pleosporomycetidae</taxon>
        <taxon>Pleosporales</taxon>
        <taxon>Pleosporineae</taxon>
        <taxon>Cucurbitariaceae</taxon>
        <taxon>Neocucurbitaria</taxon>
    </lineage>
</organism>
<dbReference type="Gene3D" id="1.10.510.10">
    <property type="entry name" value="Transferase(Phosphotransferase) domain 1"/>
    <property type="match status" value="1"/>
</dbReference>
<name>A0A9W8Y369_9PLEO</name>
<dbReference type="PROSITE" id="PS50011">
    <property type="entry name" value="PROTEIN_KINASE_DOM"/>
    <property type="match status" value="1"/>
</dbReference>
<accession>A0A9W8Y369</accession>
<dbReference type="EMBL" id="JAPEUY010000017">
    <property type="protein sequence ID" value="KAJ4364718.1"/>
    <property type="molecule type" value="Genomic_DNA"/>
</dbReference>
<dbReference type="Pfam" id="PF00069">
    <property type="entry name" value="Pkinase"/>
    <property type="match status" value="2"/>
</dbReference>
<dbReference type="PANTHER" id="PTHR24359:SF37">
    <property type="entry name" value="PROTEIN KINASE DOMAIN-CONTAINING PROTEIN"/>
    <property type="match status" value="1"/>
</dbReference>
<keyword evidence="3" id="KW-1185">Reference proteome</keyword>
<dbReference type="SMART" id="SM00220">
    <property type="entry name" value="S_TKc"/>
    <property type="match status" value="1"/>
</dbReference>
<dbReference type="SUPFAM" id="SSF56112">
    <property type="entry name" value="Protein kinase-like (PK-like)"/>
    <property type="match status" value="1"/>
</dbReference>
<dbReference type="GO" id="GO:0005524">
    <property type="term" value="F:ATP binding"/>
    <property type="evidence" value="ECO:0007669"/>
    <property type="project" value="InterPro"/>
</dbReference>
<dbReference type="OrthoDB" id="1046782at2759"/>